<dbReference type="Pfam" id="PF23571">
    <property type="entry name" value="GH3_M"/>
    <property type="match status" value="1"/>
</dbReference>
<dbReference type="AlphaFoldDB" id="A0A512BJK4"/>
<dbReference type="Pfam" id="PF03321">
    <property type="entry name" value="GH3"/>
    <property type="match status" value="1"/>
</dbReference>
<gene>
    <name evidence="3" type="ORF">SAE01_45510</name>
</gene>
<name>A0A512BJK4_9BACT</name>
<evidence type="ECO:0000259" key="1">
    <source>
        <dbReference type="Pfam" id="PF23571"/>
    </source>
</evidence>
<evidence type="ECO:0008006" key="5">
    <source>
        <dbReference type="Google" id="ProtNLM"/>
    </source>
</evidence>
<comment type="caution">
    <text evidence="3">The sequence shown here is derived from an EMBL/GenBank/DDBJ whole genome shotgun (WGS) entry which is preliminary data.</text>
</comment>
<protein>
    <recommendedName>
        <fullName evidence="5">GH3 auxin-responsive promoter</fullName>
    </recommendedName>
</protein>
<dbReference type="OrthoDB" id="614636at2"/>
<dbReference type="Proteomes" id="UP000321513">
    <property type="component" value="Unassembled WGS sequence"/>
</dbReference>
<keyword evidence="4" id="KW-1185">Reference proteome</keyword>
<dbReference type="InterPro" id="IPR055377">
    <property type="entry name" value="GH3_M"/>
</dbReference>
<dbReference type="GO" id="GO:0005737">
    <property type="term" value="C:cytoplasm"/>
    <property type="evidence" value="ECO:0007669"/>
    <property type="project" value="TreeGrafter"/>
</dbReference>
<evidence type="ECO:0000313" key="3">
    <source>
        <dbReference type="EMBL" id="GEO12055.1"/>
    </source>
</evidence>
<evidence type="ECO:0000313" key="4">
    <source>
        <dbReference type="Proteomes" id="UP000321513"/>
    </source>
</evidence>
<dbReference type="InterPro" id="IPR004993">
    <property type="entry name" value="GH3"/>
</dbReference>
<dbReference type="GO" id="GO:0016881">
    <property type="term" value="F:acid-amino acid ligase activity"/>
    <property type="evidence" value="ECO:0007669"/>
    <property type="project" value="TreeGrafter"/>
</dbReference>
<feature type="domain" description="GH3 C-terminal" evidence="2">
    <location>
        <begin position="432"/>
        <end position="517"/>
    </location>
</feature>
<organism evidence="3 4">
    <name type="scientific">Segetibacter aerophilus</name>
    <dbReference type="NCBI Taxonomy" id="670293"/>
    <lineage>
        <taxon>Bacteria</taxon>
        <taxon>Pseudomonadati</taxon>
        <taxon>Bacteroidota</taxon>
        <taxon>Chitinophagia</taxon>
        <taxon>Chitinophagales</taxon>
        <taxon>Chitinophagaceae</taxon>
        <taxon>Segetibacter</taxon>
    </lineage>
</organism>
<sequence length="534" mass="62179">MKVSKTYLLNKLMLSFGKVSHHNYYSSQHKVDVVQKQKLFAYLANNCTTLFGREHEFAKIKDYASYATAVPIIEDWKQVERYIKRIEKGEQNVLCTEAVDAFEETSGSTGFSKLIPYNKGLKKEFEKALQVWMIDLHGKLPQSFRGKSYWSLSPALKETRFTEGGIRVGLENDAAYFSPIFRYFLSRIIAVNSNTAKIKEPYDFYFATLKQLLLQEDLSFISVWSPTFFLQLDEFMKANFTFLLEEVRKVDRRRHRQLKEITQEVFTWKDIWPNLACISCWTDAQASIWLSQVERIAGEVWVQPKGLLSTEAVVSIPIKGAAYPALAYQSHFFEFRQTDNSTIHLAHQLLQDECYEVIVTTAGGLYRYVTKDVVQVAGFQQQIPLLKFLGRHSRTSDLVGEKVSEIQVNKIIDAVLKGRNMQVAMIFLKPEKLNQSGRYTLYIELSDQKNQQELLEMVKQFEQILCQNPYYQQALNTGQLKPMQYQMLPKGFKENLAIYYREKKLIKDGNIKLPALFLEHELKDIDFYREQLHH</sequence>
<dbReference type="EMBL" id="BJYT01000037">
    <property type="protein sequence ID" value="GEO12055.1"/>
    <property type="molecule type" value="Genomic_DNA"/>
</dbReference>
<dbReference type="PANTHER" id="PTHR31901:SF9">
    <property type="entry name" value="GH3 DOMAIN-CONTAINING PROTEIN"/>
    <property type="match status" value="1"/>
</dbReference>
<proteinExistence type="predicted"/>
<accession>A0A512BJK4</accession>
<dbReference type="PANTHER" id="PTHR31901">
    <property type="entry name" value="GH3 DOMAIN-CONTAINING PROTEIN"/>
    <property type="match status" value="1"/>
</dbReference>
<evidence type="ECO:0000259" key="2">
    <source>
        <dbReference type="Pfam" id="PF23572"/>
    </source>
</evidence>
<feature type="domain" description="GH3 middle" evidence="1">
    <location>
        <begin position="326"/>
        <end position="391"/>
    </location>
</feature>
<dbReference type="InterPro" id="IPR055378">
    <property type="entry name" value="GH3_C"/>
</dbReference>
<reference evidence="3 4" key="1">
    <citation type="submission" date="2019-07" db="EMBL/GenBank/DDBJ databases">
        <title>Whole genome shotgun sequence of Segetibacter aerophilus NBRC 106135.</title>
        <authorList>
            <person name="Hosoyama A."/>
            <person name="Uohara A."/>
            <person name="Ohji S."/>
            <person name="Ichikawa N."/>
        </authorList>
    </citation>
    <scope>NUCLEOTIDE SEQUENCE [LARGE SCALE GENOMIC DNA]</scope>
    <source>
        <strain evidence="3 4">NBRC 106135</strain>
    </source>
</reference>
<dbReference type="Pfam" id="PF23572">
    <property type="entry name" value="GH3_C"/>
    <property type="match status" value="1"/>
</dbReference>
<dbReference type="RefSeq" id="WP_147206183.1">
    <property type="nucleotide sequence ID" value="NZ_BJYT01000037.1"/>
</dbReference>